<evidence type="ECO:0000313" key="1">
    <source>
        <dbReference type="EnsemblMetazoa" id="ENSAATROPP014631"/>
    </source>
</evidence>
<accession>A0AAG5DU81</accession>
<name>A0AAG5DU81_ANOAO</name>
<sequence length="85" mass="9218">MMYARPSLSCCDSRSIAQVVLIFSIGRALLISSISEISGREGTIAAFANTVAETNSSLLSSCSAPVYVWFRKIVGVFPSIIIRMR</sequence>
<proteinExistence type="predicted"/>
<evidence type="ECO:0000313" key="2">
    <source>
        <dbReference type="Proteomes" id="UP000075880"/>
    </source>
</evidence>
<dbReference type="Proteomes" id="UP000075880">
    <property type="component" value="Unassembled WGS sequence"/>
</dbReference>
<reference evidence="1" key="1">
    <citation type="submission" date="2024-04" db="UniProtKB">
        <authorList>
            <consortium name="EnsemblMetazoa"/>
        </authorList>
    </citation>
    <scope>IDENTIFICATION</scope>
    <source>
        <strain evidence="1">EBRO</strain>
    </source>
</reference>
<keyword evidence="2" id="KW-1185">Reference proteome</keyword>
<dbReference type="EnsemblMetazoa" id="ENSAATROPT016641">
    <property type="protein sequence ID" value="ENSAATROPP014631"/>
    <property type="gene ID" value="ENSAATROPG013623"/>
</dbReference>
<protein>
    <submittedName>
        <fullName evidence="1">Uncharacterized protein</fullName>
    </submittedName>
</protein>
<organism evidence="1 2">
    <name type="scientific">Anopheles atroparvus</name>
    <name type="common">European mosquito</name>
    <dbReference type="NCBI Taxonomy" id="41427"/>
    <lineage>
        <taxon>Eukaryota</taxon>
        <taxon>Metazoa</taxon>
        <taxon>Ecdysozoa</taxon>
        <taxon>Arthropoda</taxon>
        <taxon>Hexapoda</taxon>
        <taxon>Insecta</taxon>
        <taxon>Pterygota</taxon>
        <taxon>Neoptera</taxon>
        <taxon>Endopterygota</taxon>
        <taxon>Diptera</taxon>
        <taxon>Nematocera</taxon>
        <taxon>Culicoidea</taxon>
        <taxon>Culicidae</taxon>
        <taxon>Anophelinae</taxon>
        <taxon>Anopheles</taxon>
    </lineage>
</organism>
<dbReference type="AlphaFoldDB" id="A0AAG5DU81"/>